<feature type="domain" description="EF-hand" evidence="2">
    <location>
        <begin position="171"/>
        <end position="206"/>
    </location>
</feature>
<dbReference type="SUPFAM" id="SSF47473">
    <property type="entry name" value="EF-hand"/>
    <property type="match status" value="1"/>
</dbReference>
<dbReference type="EMBL" id="CAUYUJ010017223">
    <property type="protein sequence ID" value="CAK0872960.1"/>
    <property type="molecule type" value="Genomic_DNA"/>
</dbReference>
<feature type="coiled-coil region" evidence="1">
    <location>
        <begin position="48"/>
        <end position="75"/>
    </location>
</feature>
<dbReference type="InterPro" id="IPR011992">
    <property type="entry name" value="EF-hand-dom_pair"/>
</dbReference>
<gene>
    <name evidence="3" type="ORF">PCOR1329_LOCUS58279</name>
</gene>
<evidence type="ECO:0000313" key="3">
    <source>
        <dbReference type="EMBL" id="CAK0872960.1"/>
    </source>
</evidence>
<sequence>MRYYLRCPHACAKLVAAVKAAQNSADSARNFLAARQREAKEPSARETVTTLQKQLADVSKRLAESKKQASAHESKFVVKRVLFQAGQVISAFEEELKKATDVCAPLLEEAGLDFLVANSATTLASVLREHAAEKDLTEEGLFQQIGGTSEEAFSAWLAALPEKIGREEVSFDEDRRRAVFRHLDASKSGAVSLENWKDMFKRRFTCVKQIAVTDVFEISKSKTTSKIEIGEVLEATGLASTKTDEGGMTRIECRVLSSDTAGFVTIKGNEGTTYLEEVTPFKTCSADMDKALVEAGKVIGKADNFLTTKSKELASGPGPMADARAELTKLRPKVSKARVDFDALKKKLAAAKTAFLKKEAEEKNAHVVAKEKKQADAVMDVAKAKVDPMEASAQKLEEAAKPLTGLTAAELEAFASPASTLE</sequence>
<organism evidence="3 4">
    <name type="scientific">Prorocentrum cordatum</name>
    <dbReference type="NCBI Taxonomy" id="2364126"/>
    <lineage>
        <taxon>Eukaryota</taxon>
        <taxon>Sar</taxon>
        <taxon>Alveolata</taxon>
        <taxon>Dinophyceae</taxon>
        <taxon>Prorocentrales</taxon>
        <taxon>Prorocentraceae</taxon>
        <taxon>Prorocentrum</taxon>
    </lineage>
</organism>
<evidence type="ECO:0000259" key="2">
    <source>
        <dbReference type="PROSITE" id="PS50222"/>
    </source>
</evidence>
<keyword evidence="1" id="KW-0175">Coiled coil</keyword>
<dbReference type="Proteomes" id="UP001189429">
    <property type="component" value="Unassembled WGS sequence"/>
</dbReference>
<comment type="caution">
    <text evidence="3">The sequence shown here is derived from an EMBL/GenBank/DDBJ whole genome shotgun (WGS) entry which is preliminary data.</text>
</comment>
<dbReference type="PROSITE" id="PS50222">
    <property type="entry name" value="EF_HAND_2"/>
    <property type="match status" value="1"/>
</dbReference>
<name>A0ABN9VIA9_9DINO</name>
<evidence type="ECO:0000256" key="1">
    <source>
        <dbReference type="SAM" id="Coils"/>
    </source>
</evidence>
<dbReference type="InterPro" id="IPR002048">
    <property type="entry name" value="EF_hand_dom"/>
</dbReference>
<accession>A0ABN9VIA9</accession>
<evidence type="ECO:0000313" key="4">
    <source>
        <dbReference type="Proteomes" id="UP001189429"/>
    </source>
</evidence>
<protein>
    <recommendedName>
        <fullName evidence="2">EF-hand domain-containing protein</fullName>
    </recommendedName>
</protein>
<reference evidence="3" key="1">
    <citation type="submission" date="2023-10" db="EMBL/GenBank/DDBJ databases">
        <authorList>
            <person name="Chen Y."/>
            <person name="Shah S."/>
            <person name="Dougan E. K."/>
            <person name="Thang M."/>
            <person name="Chan C."/>
        </authorList>
    </citation>
    <scope>NUCLEOTIDE SEQUENCE [LARGE SCALE GENOMIC DNA]</scope>
</reference>
<feature type="non-terminal residue" evidence="3">
    <location>
        <position position="422"/>
    </location>
</feature>
<keyword evidence="4" id="KW-1185">Reference proteome</keyword>
<proteinExistence type="predicted"/>